<organism evidence="2 3">
    <name type="scientific">Phaeosphaeria nodorum (strain SN15 / ATCC MYA-4574 / FGSC 10173)</name>
    <name type="common">Glume blotch fungus</name>
    <name type="synonym">Parastagonospora nodorum</name>
    <dbReference type="NCBI Taxonomy" id="321614"/>
    <lineage>
        <taxon>Eukaryota</taxon>
        <taxon>Fungi</taxon>
        <taxon>Dikarya</taxon>
        <taxon>Ascomycota</taxon>
        <taxon>Pezizomycotina</taxon>
        <taxon>Dothideomycetes</taxon>
        <taxon>Pleosporomycetidae</taxon>
        <taxon>Pleosporales</taxon>
        <taxon>Pleosporineae</taxon>
        <taxon>Phaeosphaeriaceae</taxon>
        <taxon>Parastagonospora</taxon>
    </lineage>
</organism>
<dbReference type="Pfam" id="PF06985">
    <property type="entry name" value="HET"/>
    <property type="match status" value="1"/>
</dbReference>
<dbReference type="OrthoDB" id="2504919at2759"/>
<dbReference type="Proteomes" id="UP000663193">
    <property type="component" value="Chromosome 4"/>
</dbReference>
<dbReference type="EMBL" id="CP069026">
    <property type="protein sequence ID" value="QRC94187.1"/>
    <property type="molecule type" value="Genomic_DNA"/>
</dbReference>
<keyword evidence="3" id="KW-1185">Reference proteome</keyword>
<dbReference type="VEuPathDB" id="FungiDB:JI435_305320"/>
<evidence type="ECO:0000313" key="3">
    <source>
        <dbReference type="Proteomes" id="UP000663193"/>
    </source>
</evidence>
<name>A0A7U2EWF6_PHANO</name>
<dbReference type="Pfam" id="PF26639">
    <property type="entry name" value="Het-6_barrel"/>
    <property type="match status" value="1"/>
</dbReference>
<evidence type="ECO:0000259" key="1">
    <source>
        <dbReference type="Pfam" id="PF06985"/>
    </source>
</evidence>
<reference evidence="3" key="1">
    <citation type="journal article" date="2021" name="BMC Genomics">
        <title>Chromosome-level genome assembly and manually-curated proteome of model necrotroph Parastagonospora nodorum Sn15 reveals a genome-wide trove of candidate effector homologs, and redundancy of virulence-related functions within an accessory chromosome.</title>
        <authorList>
            <person name="Bertazzoni S."/>
            <person name="Jones D.A.B."/>
            <person name="Phan H.T."/>
            <person name="Tan K.-C."/>
            <person name="Hane J.K."/>
        </authorList>
    </citation>
    <scope>NUCLEOTIDE SEQUENCE [LARGE SCALE GENOMIC DNA]</scope>
    <source>
        <strain evidence="3">SN15 / ATCC MYA-4574 / FGSC 10173)</strain>
    </source>
</reference>
<evidence type="ECO:0000313" key="2">
    <source>
        <dbReference type="EMBL" id="QRC94187.1"/>
    </source>
</evidence>
<dbReference type="AlphaFoldDB" id="A0A7U2EWF6"/>
<dbReference type="InterPro" id="IPR052895">
    <property type="entry name" value="HetReg/Transcr_Mod"/>
</dbReference>
<sequence length="688" mass="77686">MSARCDHRNTFSSLMDIHAGIRRADSVYADSIDGVSIRLLRLSWREDGDFDGKLQTFLISNAPPFYTASYVWGATRDSGIKVHLSGGPLPVLPSLAPFLHMITENGEFNENDWWWIDSLCINLTDGNEREQQVRIMADIYKRAKRAVIWLGEEKEPGSDCTGAIGFLHKLASLQVAFSGDDRAMRESLDDPDFISNCKAVSKLLYRPWWTRVWTLQEFVLPKEAKLYCGSESISRGKFKSAVYSIFLCSTISNEFEHELVPRDAFTGAFNRRRIHQLHTKADAQGISLIALMAYLGNHAATDSRDRVFSVLGLVTGKDRSLVGPAEYSSTTQTQFAKLVQAYWNTYGDLDIICFVHLFSRYGGPSEAISEEEMPSWVPDWSATIDFASPVPLMVSQSPTTHIGNFRPIHSVIWKAKYDAPGSYLRKRANVEFSEDMKDLWCEGVILDTIHGLAALDDRELRCRSFVCAEQGHVIVQSRTSQTQAPRATMLPMDWLEGIAQSLVLGRKDKYLCDYAPQHYVWDFVYLCHACIANDPVDWSFASWFELNRNMKFGSQTLEELVRAVPMEGPISPPPLRRPASYPIRRADDNYAHRLDTFLTRFHDTARKKARRLLVTNEGLIGAAPCRARDGDVVAVLFCCSIPLVLRKQEATDEAWQVIGEAYMHGSMSGETAGLFKRGKKSIHRIHLV</sequence>
<protein>
    <recommendedName>
        <fullName evidence="1">Heterokaryon incompatibility domain-containing protein</fullName>
    </recommendedName>
</protein>
<gene>
    <name evidence="2" type="ORF">JI435_305320</name>
</gene>
<dbReference type="OMA" id="CEHIGNF"/>
<proteinExistence type="predicted"/>
<feature type="domain" description="Heterokaryon incompatibility" evidence="1">
    <location>
        <begin position="67"/>
        <end position="217"/>
    </location>
</feature>
<accession>A0A7U2EWF6</accession>
<dbReference type="InterPro" id="IPR010730">
    <property type="entry name" value="HET"/>
</dbReference>
<dbReference type="PANTHER" id="PTHR24148:SF64">
    <property type="entry name" value="HETEROKARYON INCOMPATIBILITY DOMAIN-CONTAINING PROTEIN"/>
    <property type="match status" value="1"/>
</dbReference>
<dbReference type="PANTHER" id="PTHR24148">
    <property type="entry name" value="ANKYRIN REPEAT DOMAIN-CONTAINING PROTEIN 39 HOMOLOG-RELATED"/>
    <property type="match status" value="1"/>
</dbReference>